<evidence type="ECO:0008006" key="5">
    <source>
        <dbReference type="Google" id="ProtNLM"/>
    </source>
</evidence>
<dbReference type="EMBL" id="CAJOBF010000469">
    <property type="protein sequence ID" value="CAF3822578.1"/>
    <property type="molecule type" value="Genomic_DNA"/>
</dbReference>
<protein>
    <recommendedName>
        <fullName evidence="5">AB hydrolase-1 domain-containing protein</fullName>
    </recommendedName>
</protein>
<feature type="transmembrane region" description="Helical" evidence="1">
    <location>
        <begin position="43"/>
        <end position="61"/>
    </location>
</feature>
<name>A0A816VUL0_9BILA</name>
<sequence>MAREIRFIDRSLTTGLYQIFCSSPFFAICSFSLIIFISSVIPLAFIWLIQCIFLNVSFISIESSCLRTAITIWSLAEVTFFFYQWYLYSKIQHHTTPPYVTSAERDELVSYALANIKSVSHTLSKWFMDCPFRDIDRESIVGWLAFAFYSKQYGELNDDEYKQIDAFIEKIQEQYQLEAPIDKSDKKIFYMKHILDPVRIIFRPLAFYFVTDTLLNGILGTSIFYLRGYEFVKVGHLQFWTYYNKSSHPEEEEDEEPIIFFHGIGSGLLMYQPFISRIHERFGRNRRLIFISMRCISMRYPSLNNIPNMLETTDSMKMIFNYYKLSKAIFIGHSYGTVCLSWIVQKCPQYISRLIFIDPICFVLFEPYVIYNFVYRTPYKLGHLYMYYFVCRELGISHVVSRHFWWTQNNLYIEQIPLCSNKRVPTHILLAGRDCIINPDLVRNYLVDNDIDYHWAPNISHGGFMRDRDSWRKVCEWIS</sequence>
<dbReference type="Proteomes" id="UP000663887">
    <property type="component" value="Unassembled WGS sequence"/>
</dbReference>
<reference evidence="2" key="1">
    <citation type="submission" date="2021-02" db="EMBL/GenBank/DDBJ databases">
        <authorList>
            <person name="Nowell W R."/>
        </authorList>
    </citation>
    <scope>NUCLEOTIDE SEQUENCE</scope>
</reference>
<dbReference type="SUPFAM" id="SSF53474">
    <property type="entry name" value="alpha/beta-Hydrolases"/>
    <property type="match status" value="1"/>
</dbReference>
<dbReference type="Gene3D" id="3.40.50.1820">
    <property type="entry name" value="alpha/beta hydrolase"/>
    <property type="match status" value="1"/>
</dbReference>
<keyword evidence="1" id="KW-0812">Transmembrane</keyword>
<keyword evidence="1" id="KW-1133">Transmembrane helix</keyword>
<dbReference type="EMBL" id="CAJNRG010011446">
    <property type="protein sequence ID" value="CAF2132123.1"/>
    <property type="molecule type" value="Genomic_DNA"/>
</dbReference>
<accession>A0A816VUL0</accession>
<gene>
    <name evidence="3" type="ORF">UXM345_LOCUS6087</name>
    <name evidence="2" type="ORF">XDN619_LOCUS24907</name>
</gene>
<feature type="transmembrane region" description="Helical" evidence="1">
    <location>
        <begin position="350"/>
        <end position="371"/>
    </location>
</feature>
<feature type="transmembrane region" description="Helical" evidence="1">
    <location>
        <begin position="325"/>
        <end position="344"/>
    </location>
</feature>
<dbReference type="InterPro" id="IPR029058">
    <property type="entry name" value="AB_hydrolase_fold"/>
</dbReference>
<feature type="transmembrane region" description="Helical" evidence="1">
    <location>
        <begin position="68"/>
        <end position="88"/>
    </location>
</feature>
<keyword evidence="1" id="KW-0472">Membrane</keyword>
<evidence type="ECO:0000313" key="4">
    <source>
        <dbReference type="Proteomes" id="UP000663887"/>
    </source>
</evidence>
<dbReference type="PANTHER" id="PTHR37471:SF1">
    <property type="entry name" value="AB HYDROLASE-1 DOMAIN-CONTAINING PROTEIN"/>
    <property type="match status" value="1"/>
</dbReference>
<evidence type="ECO:0000313" key="3">
    <source>
        <dbReference type="EMBL" id="CAF3822578.1"/>
    </source>
</evidence>
<dbReference type="PANTHER" id="PTHR37471">
    <property type="entry name" value="UNNAMED PRODUCT"/>
    <property type="match status" value="1"/>
</dbReference>
<feature type="transmembrane region" description="Helical" evidence="1">
    <location>
        <begin position="205"/>
        <end position="226"/>
    </location>
</feature>
<evidence type="ECO:0000313" key="2">
    <source>
        <dbReference type="EMBL" id="CAF2132123.1"/>
    </source>
</evidence>
<dbReference type="Proteomes" id="UP000663842">
    <property type="component" value="Unassembled WGS sequence"/>
</dbReference>
<organism evidence="2 4">
    <name type="scientific">Rotaria magnacalcarata</name>
    <dbReference type="NCBI Taxonomy" id="392030"/>
    <lineage>
        <taxon>Eukaryota</taxon>
        <taxon>Metazoa</taxon>
        <taxon>Spiralia</taxon>
        <taxon>Gnathifera</taxon>
        <taxon>Rotifera</taxon>
        <taxon>Eurotatoria</taxon>
        <taxon>Bdelloidea</taxon>
        <taxon>Philodinida</taxon>
        <taxon>Philodinidae</taxon>
        <taxon>Rotaria</taxon>
    </lineage>
</organism>
<evidence type="ECO:0000256" key="1">
    <source>
        <dbReference type="SAM" id="Phobius"/>
    </source>
</evidence>
<comment type="caution">
    <text evidence="2">The sequence shown here is derived from an EMBL/GenBank/DDBJ whole genome shotgun (WGS) entry which is preliminary data.</text>
</comment>
<dbReference type="AlphaFoldDB" id="A0A816VUL0"/>
<proteinExistence type="predicted"/>
<feature type="transmembrane region" description="Helical" evidence="1">
    <location>
        <begin position="12"/>
        <end position="37"/>
    </location>
</feature>